<dbReference type="PROSITE" id="PS50920">
    <property type="entry name" value="SOLCAR"/>
    <property type="match status" value="1"/>
</dbReference>
<evidence type="ECO:0000256" key="5">
    <source>
        <dbReference type="PROSITE-ProRule" id="PRU00282"/>
    </source>
</evidence>
<reference evidence="7" key="1">
    <citation type="submission" date="2021-01" db="EMBL/GenBank/DDBJ databases">
        <authorList>
            <consortium name="Genoscope - CEA"/>
            <person name="William W."/>
        </authorList>
    </citation>
    <scope>NUCLEOTIDE SEQUENCE</scope>
</reference>
<keyword evidence="3" id="KW-0677">Repeat</keyword>
<evidence type="ECO:0000256" key="2">
    <source>
        <dbReference type="ARBA" id="ARBA00022448"/>
    </source>
</evidence>
<keyword evidence="5" id="KW-0472">Membrane</keyword>
<keyword evidence="5 6" id="KW-0812">Transmembrane</keyword>
<keyword evidence="8" id="KW-1185">Reference proteome</keyword>
<name>A0A8S1KW24_PARPR</name>
<dbReference type="OMA" id="GVMWHEG"/>
<evidence type="ECO:0000256" key="1">
    <source>
        <dbReference type="ARBA" id="ARBA00006375"/>
    </source>
</evidence>
<feature type="repeat" description="Solcar" evidence="5">
    <location>
        <begin position="270"/>
        <end position="360"/>
    </location>
</feature>
<dbReference type="Pfam" id="PF00153">
    <property type="entry name" value="Mito_carr"/>
    <property type="match status" value="1"/>
</dbReference>
<dbReference type="GO" id="GO:0055085">
    <property type="term" value="P:transmembrane transport"/>
    <property type="evidence" value="ECO:0007669"/>
    <property type="project" value="InterPro"/>
</dbReference>
<organism evidence="7 8">
    <name type="scientific">Paramecium primaurelia</name>
    <dbReference type="NCBI Taxonomy" id="5886"/>
    <lineage>
        <taxon>Eukaryota</taxon>
        <taxon>Sar</taxon>
        <taxon>Alveolata</taxon>
        <taxon>Ciliophora</taxon>
        <taxon>Intramacronucleata</taxon>
        <taxon>Oligohymenophorea</taxon>
        <taxon>Peniculida</taxon>
        <taxon>Parameciidae</taxon>
        <taxon>Paramecium</taxon>
    </lineage>
</organism>
<evidence type="ECO:0000256" key="6">
    <source>
        <dbReference type="RuleBase" id="RU000488"/>
    </source>
</evidence>
<dbReference type="InterPro" id="IPR018108">
    <property type="entry name" value="MCP_transmembrane"/>
</dbReference>
<comment type="similarity">
    <text evidence="1 6">Belongs to the mitochondrial carrier (TC 2.A.29) family.</text>
</comment>
<protein>
    <submittedName>
        <fullName evidence="7">Uncharacterized protein</fullName>
    </submittedName>
</protein>
<dbReference type="GO" id="GO:0016020">
    <property type="term" value="C:membrane"/>
    <property type="evidence" value="ECO:0007669"/>
    <property type="project" value="UniProtKB-UniRule"/>
</dbReference>
<evidence type="ECO:0000313" key="7">
    <source>
        <dbReference type="EMBL" id="CAD8058611.1"/>
    </source>
</evidence>
<evidence type="ECO:0000313" key="8">
    <source>
        <dbReference type="Proteomes" id="UP000688137"/>
    </source>
</evidence>
<keyword evidence="4" id="KW-1133">Transmembrane helix</keyword>
<dbReference type="EMBL" id="CAJJDM010000026">
    <property type="protein sequence ID" value="CAD8058611.1"/>
    <property type="molecule type" value="Genomic_DNA"/>
</dbReference>
<evidence type="ECO:0000256" key="3">
    <source>
        <dbReference type="ARBA" id="ARBA00022737"/>
    </source>
</evidence>
<dbReference type="PANTHER" id="PTHR45683">
    <property type="entry name" value="MITOCHONDRIAL NICOTINAMIDE ADENINE DINUCLEOTIDE TRANSPORTER 1-RELATED-RELATED"/>
    <property type="match status" value="1"/>
</dbReference>
<proteinExistence type="inferred from homology"/>
<keyword evidence="2 6" id="KW-0813">Transport</keyword>
<accession>A0A8S1KW24</accession>
<dbReference type="Proteomes" id="UP000688137">
    <property type="component" value="Unassembled WGS sequence"/>
</dbReference>
<gene>
    <name evidence="7" type="ORF">PPRIM_AZ9-3.1.T0270308</name>
</gene>
<comment type="caution">
    <text evidence="7">The sequence shown here is derived from an EMBL/GenBank/DDBJ whole genome shotgun (WGS) entry which is preliminary data.</text>
</comment>
<evidence type="ECO:0000256" key="4">
    <source>
        <dbReference type="ARBA" id="ARBA00022989"/>
    </source>
</evidence>
<dbReference type="GO" id="GO:0006862">
    <property type="term" value="P:nucleotide transport"/>
    <property type="evidence" value="ECO:0007669"/>
    <property type="project" value="InterPro"/>
</dbReference>
<dbReference type="InterPro" id="IPR044712">
    <property type="entry name" value="SLC25A32-like"/>
</dbReference>
<dbReference type="AlphaFoldDB" id="A0A8S1KW24"/>
<sequence length="360" mass="41535">MSGKDFSQFLSNKDNQSIQESVKKSIDPNLFINEQTLKQIEAETNKHFWINYFTQSILTTFIAPLTTIYTSLQLSVIPHQNKYGDLPDESGTKTSTQLVKTTRDIQPHEKRKFELLIKSGAVGSNKPFRAPIYTTYREAIQGLTNQGWQAFYKGNLIGIIHLLANSHLKIKLLSDLDFKLGVMWHEGNQLLRQAVILGLATISDVISNPFMLFQSRFILQNRLPNFYLYKNLLSAFKKHVRHKKEYFQGSTTYLYKNGLIFLVQVPIQFSQKLEQFQMLYLYLSYNLISYPFLTIVRRLHCQSTLPGMIPIRYSGPFHALRLITQEEGIKGLYRGFGLYLIGSGLLQYIMFGTQIDQGDF</sequence>